<name>A0A6J4I1Z2_9PSEU</name>
<dbReference type="EMBL" id="CADCTH010000189">
    <property type="protein sequence ID" value="CAA9238846.1"/>
    <property type="molecule type" value="Genomic_DNA"/>
</dbReference>
<proteinExistence type="predicted"/>
<feature type="non-terminal residue" evidence="2">
    <location>
        <position position="1"/>
    </location>
</feature>
<gene>
    <name evidence="2" type="ORF">AVDCRST_MAG54-1404</name>
</gene>
<protein>
    <submittedName>
        <fullName evidence="2">Uncharacterized protein</fullName>
    </submittedName>
</protein>
<feature type="region of interest" description="Disordered" evidence="1">
    <location>
        <begin position="1"/>
        <end position="31"/>
    </location>
</feature>
<evidence type="ECO:0000313" key="2">
    <source>
        <dbReference type="EMBL" id="CAA9238846.1"/>
    </source>
</evidence>
<evidence type="ECO:0000256" key="1">
    <source>
        <dbReference type="SAM" id="MobiDB-lite"/>
    </source>
</evidence>
<dbReference type="AlphaFoldDB" id="A0A6J4I1Z2"/>
<accession>A0A6J4I1Z2</accession>
<sequence>GRRRTPRPPRGNGRRRRDRRPPRAHGWPAPP</sequence>
<reference evidence="2" key="1">
    <citation type="submission" date="2020-02" db="EMBL/GenBank/DDBJ databases">
        <authorList>
            <person name="Meier V. D."/>
        </authorList>
    </citation>
    <scope>NUCLEOTIDE SEQUENCE</scope>
    <source>
        <strain evidence="2">AVDCRST_MAG54</strain>
    </source>
</reference>
<feature type="compositionally biased region" description="Basic residues" evidence="1">
    <location>
        <begin position="1"/>
        <end position="23"/>
    </location>
</feature>
<organism evidence="2">
    <name type="scientific">uncultured Actinomycetospora sp</name>
    <dbReference type="NCBI Taxonomy" id="1135996"/>
    <lineage>
        <taxon>Bacteria</taxon>
        <taxon>Bacillati</taxon>
        <taxon>Actinomycetota</taxon>
        <taxon>Actinomycetes</taxon>
        <taxon>Pseudonocardiales</taxon>
        <taxon>Pseudonocardiaceae</taxon>
        <taxon>Actinomycetospora</taxon>
        <taxon>environmental samples</taxon>
    </lineage>
</organism>
<feature type="non-terminal residue" evidence="2">
    <location>
        <position position="31"/>
    </location>
</feature>